<keyword evidence="5 6" id="KW-0687">Ribonucleoprotein</keyword>
<comment type="function">
    <text evidence="6 7">This protein binds to 23S rRNA.</text>
</comment>
<evidence type="ECO:0000313" key="9">
    <source>
        <dbReference type="EMBL" id="ARW69661.1"/>
    </source>
</evidence>
<geneLocation type="chloroplast" evidence="9"/>
<dbReference type="GO" id="GO:0006412">
    <property type="term" value="P:translation"/>
    <property type="evidence" value="ECO:0007669"/>
    <property type="project" value="UniProtKB-UniRule"/>
</dbReference>
<dbReference type="EMBL" id="MF101467">
    <property type="protein sequence ID" value="ARW69661.1"/>
    <property type="molecule type" value="Genomic_DNA"/>
</dbReference>
<evidence type="ECO:0000256" key="1">
    <source>
        <dbReference type="ARBA" id="ARBA00008563"/>
    </source>
</evidence>
<dbReference type="PANTHER" id="PTHR21349:SF0">
    <property type="entry name" value="LARGE RIBOSOMAL SUBUNIT PROTEIN BL21M"/>
    <property type="match status" value="1"/>
</dbReference>
<evidence type="ECO:0000256" key="5">
    <source>
        <dbReference type="ARBA" id="ARBA00023274"/>
    </source>
</evidence>
<dbReference type="PANTHER" id="PTHR21349">
    <property type="entry name" value="50S RIBOSOMAL PROTEIN L21"/>
    <property type="match status" value="1"/>
</dbReference>
<name>A0A1Z1MV23_9FLOR</name>
<accession>A0A1Z1MV23</accession>
<dbReference type="AlphaFoldDB" id="A0A1Z1MV23"/>
<protein>
    <recommendedName>
        <fullName evidence="6">Large ribosomal subunit protein bL21c</fullName>
    </recommendedName>
</protein>
<keyword evidence="9" id="KW-0150">Chloroplast</keyword>
<dbReference type="Pfam" id="PF00829">
    <property type="entry name" value="Ribosomal_L21p"/>
    <property type="match status" value="1"/>
</dbReference>
<feature type="region of interest" description="Disordered" evidence="8">
    <location>
        <begin position="82"/>
        <end position="103"/>
    </location>
</feature>
<dbReference type="GO" id="GO:0009507">
    <property type="term" value="C:chloroplast"/>
    <property type="evidence" value="ECO:0007669"/>
    <property type="project" value="UniProtKB-SubCell"/>
</dbReference>
<dbReference type="SUPFAM" id="SSF141091">
    <property type="entry name" value="L21p-like"/>
    <property type="match status" value="1"/>
</dbReference>
<dbReference type="HAMAP" id="MF_01363">
    <property type="entry name" value="Ribosomal_bL21"/>
    <property type="match status" value="1"/>
</dbReference>
<evidence type="ECO:0000256" key="7">
    <source>
        <dbReference type="RuleBase" id="RU000563"/>
    </source>
</evidence>
<evidence type="ECO:0000256" key="6">
    <source>
        <dbReference type="HAMAP-Rule" id="MF_01363"/>
    </source>
</evidence>
<keyword evidence="2 6" id="KW-0699">rRNA-binding</keyword>
<reference evidence="9" key="1">
    <citation type="journal article" date="2017" name="J. Phycol.">
        <title>Analysis of chloroplast genomes and a supermatrix inform reclassification of the Rhodomelaceae (Rhodophyta).</title>
        <authorList>
            <person name="Diaz-Tapia P."/>
            <person name="Maggs C.A."/>
            <person name="West J.A."/>
            <person name="Verbruggen H."/>
        </authorList>
    </citation>
    <scope>NUCLEOTIDE SEQUENCE</scope>
    <source>
        <strain evidence="9">PD1825</strain>
    </source>
</reference>
<evidence type="ECO:0000256" key="4">
    <source>
        <dbReference type="ARBA" id="ARBA00022980"/>
    </source>
</evidence>
<dbReference type="PROSITE" id="PS01169">
    <property type="entry name" value="RIBOSOMAL_L21"/>
    <property type="match status" value="1"/>
</dbReference>
<dbReference type="InterPro" id="IPR018258">
    <property type="entry name" value="Ribosomal_bL21_CS"/>
</dbReference>
<dbReference type="GO" id="GO:0005840">
    <property type="term" value="C:ribosome"/>
    <property type="evidence" value="ECO:0007669"/>
    <property type="project" value="UniProtKB-KW"/>
</dbReference>
<dbReference type="GO" id="GO:0019843">
    <property type="term" value="F:rRNA binding"/>
    <property type="evidence" value="ECO:0007669"/>
    <property type="project" value="UniProtKB-UniRule"/>
</dbReference>
<keyword evidence="9" id="KW-0934">Plastid</keyword>
<dbReference type="GO" id="GO:1990904">
    <property type="term" value="C:ribonucleoprotein complex"/>
    <property type="evidence" value="ECO:0007669"/>
    <property type="project" value="UniProtKB-KW"/>
</dbReference>
<organism evidence="9">
    <name type="scientific">Tolypiocladia glomerulata</name>
    <dbReference type="NCBI Taxonomy" id="860646"/>
    <lineage>
        <taxon>Eukaryota</taxon>
        <taxon>Rhodophyta</taxon>
        <taxon>Florideophyceae</taxon>
        <taxon>Rhodymeniophycidae</taxon>
        <taxon>Ceramiales</taxon>
        <taxon>Rhodomelaceae</taxon>
        <taxon>Polysiphonioideae</taxon>
        <taxon>Tolypiocladia</taxon>
    </lineage>
</organism>
<dbReference type="RefSeq" id="YP_009399842.1">
    <property type="nucleotide sequence ID" value="NC_035299.1"/>
</dbReference>
<sequence length="103" mass="11809">MIYAIIDAGGKQIFIEPGKFYDLNYINADPGDIIHFQRVLFVGNNNTYHVGQPCVKNITVEATILKHLFHNKIVVYKVKPKKNNGRKKGHRQKLTRVFINSIS</sequence>
<proteinExistence type="inferred from homology"/>
<dbReference type="GO" id="GO:0003735">
    <property type="term" value="F:structural constituent of ribosome"/>
    <property type="evidence" value="ECO:0007669"/>
    <property type="project" value="InterPro"/>
</dbReference>
<keyword evidence="3 6" id="KW-0694">RNA-binding</keyword>
<comment type="subunit">
    <text evidence="6 7">Part of the 50S ribosomal subunit.</text>
</comment>
<evidence type="ECO:0000256" key="8">
    <source>
        <dbReference type="SAM" id="MobiDB-lite"/>
    </source>
</evidence>
<comment type="similarity">
    <text evidence="1 6 7">Belongs to the bacterial ribosomal protein bL21 family.</text>
</comment>
<gene>
    <name evidence="6 9" type="primary">rpl21</name>
</gene>
<keyword evidence="4 6" id="KW-0689">Ribosomal protein</keyword>
<dbReference type="GeneID" id="33362371"/>
<dbReference type="InterPro" id="IPR028909">
    <property type="entry name" value="bL21-like"/>
</dbReference>
<evidence type="ECO:0000256" key="3">
    <source>
        <dbReference type="ARBA" id="ARBA00022884"/>
    </source>
</evidence>
<feature type="compositionally biased region" description="Basic residues" evidence="8">
    <location>
        <begin position="82"/>
        <end position="94"/>
    </location>
</feature>
<comment type="subcellular location">
    <subcellularLocation>
        <location evidence="6">Plastid</location>
        <location evidence="6">Chloroplast</location>
    </subcellularLocation>
</comment>
<dbReference type="InterPro" id="IPR036164">
    <property type="entry name" value="bL21-like_sf"/>
</dbReference>
<dbReference type="NCBIfam" id="TIGR00061">
    <property type="entry name" value="L21"/>
    <property type="match status" value="1"/>
</dbReference>
<evidence type="ECO:0000256" key="2">
    <source>
        <dbReference type="ARBA" id="ARBA00022730"/>
    </source>
</evidence>
<dbReference type="InterPro" id="IPR001787">
    <property type="entry name" value="Ribosomal_bL21"/>
</dbReference>